<organism evidence="15 16">
    <name type="scientific">Candidatus Synechococcus spongiarum SP3</name>
    <dbReference type="NCBI Taxonomy" id="1604020"/>
    <lineage>
        <taxon>Bacteria</taxon>
        <taxon>Bacillati</taxon>
        <taxon>Cyanobacteriota</taxon>
        <taxon>Cyanophyceae</taxon>
        <taxon>Synechococcales</taxon>
        <taxon>Synechococcaceae</taxon>
        <taxon>Synechococcus</taxon>
    </lineage>
</organism>
<evidence type="ECO:0000256" key="4">
    <source>
        <dbReference type="ARBA" id="ARBA00009982"/>
    </source>
</evidence>
<keyword evidence="9 12" id="KW-0057">Aromatic amino acid biosynthesis</keyword>
<dbReference type="CDD" id="cd06446">
    <property type="entry name" value="Trp-synth_B"/>
    <property type="match status" value="1"/>
</dbReference>
<evidence type="ECO:0000256" key="6">
    <source>
        <dbReference type="ARBA" id="ARBA00022605"/>
    </source>
</evidence>
<dbReference type="PANTHER" id="PTHR48077:SF3">
    <property type="entry name" value="TRYPTOPHAN SYNTHASE"/>
    <property type="match status" value="1"/>
</dbReference>
<dbReference type="Proteomes" id="UP000035067">
    <property type="component" value="Unassembled WGS sequence"/>
</dbReference>
<evidence type="ECO:0000313" key="15">
    <source>
        <dbReference type="EMBL" id="KKZ12443.1"/>
    </source>
</evidence>
<dbReference type="PROSITE" id="PS00168">
    <property type="entry name" value="TRP_SYNTHASE_BETA"/>
    <property type="match status" value="1"/>
</dbReference>
<evidence type="ECO:0000256" key="10">
    <source>
        <dbReference type="ARBA" id="ARBA00023239"/>
    </source>
</evidence>
<evidence type="ECO:0000256" key="3">
    <source>
        <dbReference type="ARBA" id="ARBA00004733"/>
    </source>
</evidence>
<dbReference type="PATRIC" id="fig|1604020.3.peg.351"/>
<protein>
    <recommendedName>
        <fullName evidence="12">Tryptophan synthase beta chain</fullName>
        <ecNumber evidence="12">4.2.1.20</ecNumber>
    </recommendedName>
</protein>
<dbReference type="FunFam" id="3.40.50.1100:FF:000001">
    <property type="entry name" value="Tryptophan synthase beta chain"/>
    <property type="match status" value="1"/>
</dbReference>
<dbReference type="InterPro" id="IPR036052">
    <property type="entry name" value="TrpB-like_PALP_sf"/>
</dbReference>
<keyword evidence="6 12" id="KW-0028">Amino-acid biosynthesis</keyword>
<dbReference type="PANTHER" id="PTHR48077">
    <property type="entry name" value="TRYPTOPHAN SYNTHASE-RELATED"/>
    <property type="match status" value="1"/>
</dbReference>
<evidence type="ECO:0000256" key="2">
    <source>
        <dbReference type="ARBA" id="ARBA00002786"/>
    </source>
</evidence>
<dbReference type="GO" id="GO:0005737">
    <property type="term" value="C:cytoplasm"/>
    <property type="evidence" value="ECO:0007669"/>
    <property type="project" value="TreeGrafter"/>
</dbReference>
<evidence type="ECO:0000313" key="16">
    <source>
        <dbReference type="Proteomes" id="UP000035067"/>
    </source>
</evidence>
<comment type="function">
    <text evidence="2 12">The beta subunit is responsible for the synthesis of L-tryptophan from indole and L-serine.</text>
</comment>
<comment type="catalytic activity">
    <reaction evidence="11 12">
        <text>(1S,2R)-1-C-(indol-3-yl)glycerol 3-phosphate + L-serine = D-glyceraldehyde 3-phosphate + L-tryptophan + H2O</text>
        <dbReference type="Rhea" id="RHEA:10532"/>
        <dbReference type="ChEBI" id="CHEBI:15377"/>
        <dbReference type="ChEBI" id="CHEBI:33384"/>
        <dbReference type="ChEBI" id="CHEBI:57912"/>
        <dbReference type="ChEBI" id="CHEBI:58866"/>
        <dbReference type="ChEBI" id="CHEBI:59776"/>
        <dbReference type="EC" id="4.2.1.20"/>
    </reaction>
</comment>
<dbReference type="NCBIfam" id="TIGR00263">
    <property type="entry name" value="trpB"/>
    <property type="match status" value="1"/>
</dbReference>
<dbReference type="Gene3D" id="3.40.50.1100">
    <property type="match status" value="2"/>
</dbReference>
<feature type="region of interest" description="Disordered" evidence="13">
    <location>
        <begin position="1"/>
        <end position="29"/>
    </location>
</feature>
<comment type="cofactor">
    <cofactor evidence="1 12">
        <name>pyridoxal 5'-phosphate</name>
        <dbReference type="ChEBI" id="CHEBI:597326"/>
    </cofactor>
</comment>
<keyword evidence="8 12" id="KW-0663">Pyridoxal phosphate</keyword>
<dbReference type="EMBL" id="JXQG01000021">
    <property type="protein sequence ID" value="KKZ12443.1"/>
    <property type="molecule type" value="Genomic_DNA"/>
</dbReference>
<dbReference type="Pfam" id="PF00291">
    <property type="entry name" value="PALP"/>
    <property type="match status" value="1"/>
</dbReference>
<dbReference type="InterPro" id="IPR006653">
    <property type="entry name" value="Trp_synth_b_CS"/>
</dbReference>
<dbReference type="InterPro" id="IPR006654">
    <property type="entry name" value="Trp_synth_beta"/>
</dbReference>
<keyword evidence="7 12" id="KW-0822">Tryptophan biosynthesis</keyword>
<comment type="caution">
    <text evidence="15">The sequence shown here is derived from an EMBL/GenBank/DDBJ whole genome shotgun (WGS) entry which is preliminary data.</text>
</comment>
<dbReference type="FunFam" id="3.40.50.1100:FF:000004">
    <property type="entry name" value="Tryptophan synthase beta chain"/>
    <property type="match status" value="1"/>
</dbReference>
<evidence type="ECO:0000256" key="5">
    <source>
        <dbReference type="ARBA" id="ARBA00011270"/>
    </source>
</evidence>
<dbReference type="AlphaFoldDB" id="A0A0G2IWF7"/>
<evidence type="ECO:0000256" key="11">
    <source>
        <dbReference type="ARBA" id="ARBA00049047"/>
    </source>
</evidence>
<dbReference type="HAMAP" id="MF_00133">
    <property type="entry name" value="Trp_synth_beta"/>
    <property type="match status" value="1"/>
</dbReference>
<dbReference type="GO" id="GO:0004834">
    <property type="term" value="F:tryptophan synthase activity"/>
    <property type="evidence" value="ECO:0007669"/>
    <property type="project" value="UniProtKB-UniRule"/>
</dbReference>
<comment type="similarity">
    <text evidence="4 12">Belongs to the TrpB family.</text>
</comment>
<name>A0A0G2IWF7_9SYNE</name>
<comment type="pathway">
    <text evidence="3 12">Amino-acid biosynthesis; L-tryptophan biosynthesis; L-tryptophan from chorismate: step 5/5.</text>
</comment>
<keyword evidence="10 12" id="KW-0456">Lyase</keyword>
<comment type="subunit">
    <text evidence="5 12">Tetramer of two alpha and two beta chains.</text>
</comment>
<evidence type="ECO:0000256" key="13">
    <source>
        <dbReference type="SAM" id="MobiDB-lite"/>
    </source>
</evidence>
<reference evidence="15 16" key="1">
    <citation type="submission" date="2015-01" db="EMBL/GenBank/DDBJ databases">
        <title>Lifestyle Evolution in Cyanobacterial Symbionts of Sponges.</title>
        <authorList>
            <person name="Burgsdorf I."/>
            <person name="Slaby B.M."/>
            <person name="Handley K.M."/>
            <person name="Haber M."/>
            <person name="Blom J."/>
            <person name="Marshall C.W."/>
            <person name="Gilbert J.A."/>
            <person name="Hentschel U."/>
            <person name="Steindler L."/>
        </authorList>
    </citation>
    <scope>NUCLEOTIDE SEQUENCE [LARGE SCALE GENOMIC DNA]</scope>
    <source>
        <strain evidence="15">SP3</strain>
    </source>
</reference>
<evidence type="ECO:0000259" key="14">
    <source>
        <dbReference type="Pfam" id="PF00291"/>
    </source>
</evidence>
<dbReference type="UniPathway" id="UPA00035">
    <property type="reaction ID" value="UER00044"/>
</dbReference>
<proteinExistence type="inferred from homology"/>
<dbReference type="PIRSF" id="PIRSF001413">
    <property type="entry name" value="Trp_syn_beta"/>
    <property type="match status" value="1"/>
</dbReference>
<evidence type="ECO:0000256" key="9">
    <source>
        <dbReference type="ARBA" id="ARBA00023141"/>
    </source>
</evidence>
<evidence type="ECO:0000256" key="12">
    <source>
        <dbReference type="HAMAP-Rule" id="MF_00133"/>
    </source>
</evidence>
<sequence>MTPSQPGLISGEALSPATRPNSRGRFGPFGGQYVPETLIPALQALEQAAAQAWRDPAFTEELNHLLRTYVGRPTPLYGATRLTEHYQRPDGGPRLWLKREDLNHTGAHKINNALGQVLLARRMGKTRILAETGAGQHGVATATVCARFGLECVIYMGAEDMRRQALNVFRMGLLGAQVRPVTAGTATLKEATSEAIRDWVTHVESSHYILGSVAGPHPYPQLVRDFHRIIGEETKGQCQEAFGRHPDVLMACVGGGSNAMGLFHPFVEDQRVRLIGVEAAGKGVASGHHAATLTAGRPGVLHGAMSLLLQDGEGQVLEAHSISAGLDYPGVGPEHSYLQDIGRADYVAVSDEEALAALQRLSQLEGIIPALETAHALAWLDSLCPTLPSGTEVVINCSGRGDKDVNSVAERLGQKMMGAP</sequence>
<dbReference type="EC" id="4.2.1.20" evidence="12"/>
<evidence type="ECO:0000256" key="7">
    <source>
        <dbReference type="ARBA" id="ARBA00022822"/>
    </source>
</evidence>
<feature type="domain" description="Tryptophan synthase beta chain-like PALP" evidence="14">
    <location>
        <begin position="70"/>
        <end position="399"/>
    </location>
</feature>
<dbReference type="SUPFAM" id="SSF53686">
    <property type="entry name" value="Tryptophan synthase beta subunit-like PLP-dependent enzymes"/>
    <property type="match status" value="1"/>
</dbReference>
<dbReference type="InterPro" id="IPR001926">
    <property type="entry name" value="TrpB-like_PALP"/>
</dbReference>
<gene>
    <name evidence="12" type="primary">trpB</name>
    <name evidence="15" type="ORF">TE42_04680</name>
</gene>
<dbReference type="InterPro" id="IPR023026">
    <property type="entry name" value="Trp_synth_beta/beta-like"/>
</dbReference>
<evidence type="ECO:0000256" key="8">
    <source>
        <dbReference type="ARBA" id="ARBA00022898"/>
    </source>
</evidence>
<evidence type="ECO:0000256" key="1">
    <source>
        <dbReference type="ARBA" id="ARBA00001933"/>
    </source>
</evidence>
<accession>A0A0G2IWF7</accession>
<feature type="modified residue" description="N6-(pyridoxal phosphate)lysine" evidence="12">
    <location>
        <position position="109"/>
    </location>
</feature>